<dbReference type="InterPro" id="IPR036052">
    <property type="entry name" value="TrpB-like_PALP_sf"/>
</dbReference>
<dbReference type="AlphaFoldDB" id="A0A8S4A4L5"/>
<dbReference type="PRINTS" id="PR01100">
    <property type="entry name" value="SHIKIMTKNASE"/>
</dbReference>
<dbReference type="InterPro" id="IPR000623">
    <property type="entry name" value="Shikimate_kinase/TSH1"/>
</dbReference>
<dbReference type="HAMAP" id="MF_00109">
    <property type="entry name" value="Shikimate_kinase"/>
    <property type="match status" value="1"/>
</dbReference>
<comment type="similarity">
    <text evidence="2">Belongs to the threonine synthase family.</text>
</comment>
<comment type="caution">
    <text evidence="9">The sequence shown here is derived from an EMBL/GenBank/DDBJ whole genome shotgun (WGS) entry which is preliminary data.</text>
</comment>
<keyword evidence="4 6" id="KW-0663">Pyridoxal phosphate</keyword>
<dbReference type="InterPro" id="IPR000634">
    <property type="entry name" value="Ser/Thr_deHydtase_PyrdxlP-BS"/>
</dbReference>
<dbReference type="SUPFAM" id="SSF52540">
    <property type="entry name" value="P-loop containing nucleoside triphosphate hydrolases"/>
    <property type="match status" value="1"/>
</dbReference>
<keyword evidence="7" id="KW-0732">Signal</keyword>
<feature type="non-terminal residue" evidence="9">
    <location>
        <position position="735"/>
    </location>
</feature>
<feature type="domain" description="Threonine synthase N-terminal" evidence="8">
    <location>
        <begin position="231"/>
        <end position="312"/>
    </location>
</feature>
<dbReference type="EMBL" id="CAJHNH020007779">
    <property type="protein sequence ID" value="CAG5134975.1"/>
    <property type="molecule type" value="Genomic_DNA"/>
</dbReference>
<dbReference type="Gene3D" id="3.90.1380.10">
    <property type="entry name" value="Threonine synthase, N-terminal domain"/>
    <property type="match status" value="1"/>
</dbReference>
<dbReference type="GO" id="GO:0008652">
    <property type="term" value="P:amino acid biosynthetic process"/>
    <property type="evidence" value="ECO:0007669"/>
    <property type="project" value="UniProtKB-KW"/>
</dbReference>
<dbReference type="SUPFAM" id="SSF53686">
    <property type="entry name" value="Tryptophan synthase beta subunit-like PLP-dependent enzymes"/>
    <property type="match status" value="1"/>
</dbReference>
<dbReference type="InterPro" id="IPR029144">
    <property type="entry name" value="Thr_synth_N"/>
</dbReference>
<feature type="modified residue" description="N6-(pyridoxal phosphate)lysine" evidence="6">
    <location>
        <position position="346"/>
    </location>
</feature>
<dbReference type="Pfam" id="PF01202">
    <property type="entry name" value="SKI"/>
    <property type="match status" value="1"/>
</dbReference>
<comment type="pathway">
    <text evidence="5">Amino-acid biosynthesis.</text>
</comment>
<dbReference type="Proteomes" id="UP000678393">
    <property type="component" value="Unassembled WGS sequence"/>
</dbReference>
<reference evidence="9" key="1">
    <citation type="submission" date="2021-04" db="EMBL/GenBank/DDBJ databases">
        <authorList>
            <consortium name="Molecular Ecology Group"/>
        </authorList>
    </citation>
    <scope>NUCLEOTIDE SEQUENCE</scope>
</reference>
<comment type="cofactor">
    <cofactor evidence="1 6">
        <name>pyridoxal 5'-phosphate</name>
        <dbReference type="ChEBI" id="CHEBI:597326"/>
    </cofactor>
</comment>
<evidence type="ECO:0000313" key="10">
    <source>
        <dbReference type="Proteomes" id="UP000678393"/>
    </source>
</evidence>
<keyword evidence="3" id="KW-0028">Amino-acid biosynthesis</keyword>
<dbReference type="CDD" id="cd00464">
    <property type="entry name" value="SK"/>
    <property type="match status" value="1"/>
</dbReference>
<dbReference type="NCBIfam" id="TIGR00260">
    <property type="entry name" value="thrC"/>
    <property type="match status" value="1"/>
</dbReference>
<evidence type="ECO:0000256" key="4">
    <source>
        <dbReference type="ARBA" id="ARBA00022898"/>
    </source>
</evidence>
<evidence type="ECO:0000256" key="3">
    <source>
        <dbReference type="ARBA" id="ARBA00022605"/>
    </source>
</evidence>
<feature type="signal peptide" evidence="7">
    <location>
        <begin position="1"/>
        <end position="18"/>
    </location>
</feature>
<evidence type="ECO:0000256" key="7">
    <source>
        <dbReference type="SAM" id="SignalP"/>
    </source>
</evidence>
<dbReference type="OrthoDB" id="5203861at2759"/>
<dbReference type="Pfam" id="PF14821">
    <property type="entry name" value="Thr_synth_N"/>
    <property type="match status" value="1"/>
</dbReference>
<evidence type="ECO:0000256" key="5">
    <source>
        <dbReference type="ARBA" id="ARBA00029440"/>
    </source>
</evidence>
<evidence type="ECO:0000256" key="2">
    <source>
        <dbReference type="ARBA" id="ARBA00005517"/>
    </source>
</evidence>
<dbReference type="GO" id="GO:0030170">
    <property type="term" value="F:pyridoxal phosphate binding"/>
    <property type="evidence" value="ECO:0007669"/>
    <property type="project" value="InterPro"/>
</dbReference>
<name>A0A8S4A4L5_9EUPU</name>
<evidence type="ECO:0000259" key="8">
    <source>
        <dbReference type="Pfam" id="PF14821"/>
    </source>
</evidence>
<dbReference type="GO" id="GO:0005737">
    <property type="term" value="C:cytoplasm"/>
    <property type="evidence" value="ECO:0007669"/>
    <property type="project" value="TreeGrafter"/>
</dbReference>
<feature type="chain" id="PRO_5035874773" description="Threonine synthase N-terminal domain-containing protein" evidence="7">
    <location>
        <begin position="19"/>
        <end position="735"/>
    </location>
</feature>
<gene>
    <name evidence="9" type="ORF">CUNI_LOCUS20533</name>
</gene>
<keyword evidence="10" id="KW-1185">Reference proteome</keyword>
<dbReference type="PANTHER" id="PTHR43515">
    <property type="entry name" value="THREONINE SYNTHASE-LIKE 1"/>
    <property type="match status" value="1"/>
</dbReference>
<dbReference type="Gene3D" id="3.40.50.1100">
    <property type="match status" value="2"/>
</dbReference>
<evidence type="ECO:0000256" key="6">
    <source>
        <dbReference type="PIRSR" id="PIRSR604450-51"/>
    </source>
</evidence>
<evidence type="ECO:0000256" key="1">
    <source>
        <dbReference type="ARBA" id="ARBA00001933"/>
    </source>
</evidence>
<sequence>DCLYNTLVVMSALLRTLASYHLWTGQVHSHKWCLLFCRNLHEKASKTWSSWNKLNGKGNIILMGNPGSGKTTTGRIVAQALGKNLVDIDDNHLEPMWGMSVADKLKQIGEKRFVEEEGRALLDLNVDNSVVSLTGSNPLHCDSMAKMAKSGIIVYLDANNDTIIKRQKAMKVDRIIGMGPGASLEDILQFRRQFYEKWYDIRVAVHETDSEEDIALRVLKALQGFENEPGYISTRAVDKTKTVLFLETVLQGLAQDGGLYVKAGRRPTFSLNDLHILVSLNYKERAQRILETWIHPLDISPQELNTFLSKSYTEGLFEHSDIAPVVHLEENIYTQELFHGPTASFKDFALQLMPRFFTKAMKQVGADDKYLILAATSGDTGSATLDGFSRHASGAPVGVVVLYPVKNISDIQKHQTVTVQGRNIKVIGVEADFDFCQHTVKKIFVDEKMKQTLGLCRLSAANSINWGRILPQVLYHATAYLNLVRDGHIALGDPIDLCVPTGNFGNILSAFYVKEMGFPLRKLICASNSNNILTDFIHSGVYSPSTYTLKKTISPSIDIITSSNLERLLYHLSGEDPQMVTDFYRDASANGRVQASQKVIDAIQENFVAEFASEENTNEAILDVFNRTGYLMDPHTAVGYHVAKRVADPKVPTVVSGTAHYGKFVDNILPLLKTAGDQKSYSVSQLIEKASSLTTKPEMNKLLAAMVTKKVVHTDTVPADYNQICRKIVEFAKNL</sequence>
<dbReference type="InterPro" id="IPR027417">
    <property type="entry name" value="P-loop_NTPase"/>
</dbReference>
<dbReference type="PANTHER" id="PTHR43515:SF1">
    <property type="entry name" value="THREONINE SYNTHASE-LIKE 1"/>
    <property type="match status" value="1"/>
</dbReference>
<dbReference type="Pfam" id="PF24857">
    <property type="entry name" value="THR4_C"/>
    <property type="match status" value="1"/>
</dbReference>
<dbReference type="PROSITE" id="PS00165">
    <property type="entry name" value="DEHYDRATASE_SER_THR"/>
    <property type="match status" value="1"/>
</dbReference>
<protein>
    <recommendedName>
        <fullName evidence="8">Threonine synthase N-terminal domain-containing protein</fullName>
    </recommendedName>
</protein>
<dbReference type="InterPro" id="IPR004450">
    <property type="entry name" value="Thr_synthase-like"/>
</dbReference>
<accession>A0A8S4A4L5</accession>
<organism evidence="9 10">
    <name type="scientific">Candidula unifasciata</name>
    <dbReference type="NCBI Taxonomy" id="100452"/>
    <lineage>
        <taxon>Eukaryota</taxon>
        <taxon>Metazoa</taxon>
        <taxon>Spiralia</taxon>
        <taxon>Lophotrochozoa</taxon>
        <taxon>Mollusca</taxon>
        <taxon>Gastropoda</taxon>
        <taxon>Heterobranchia</taxon>
        <taxon>Euthyneura</taxon>
        <taxon>Panpulmonata</taxon>
        <taxon>Eupulmonata</taxon>
        <taxon>Stylommatophora</taxon>
        <taxon>Helicina</taxon>
        <taxon>Helicoidea</taxon>
        <taxon>Geomitridae</taxon>
        <taxon>Candidula</taxon>
    </lineage>
</organism>
<dbReference type="InterPro" id="IPR037158">
    <property type="entry name" value="Thr_synth_N_sf"/>
</dbReference>
<evidence type="ECO:0000313" key="9">
    <source>
        <dbReference type="EMBL" id="CAG5134975.1"/>
    </source>
</evidence>
<proteinExistence type="inferred from homology"/>
<dbReference type="Gene3D" id="3.40.50.300">
    <property type="entry name" value="P-loop containing nucleotide triphosphate hydrolases"/>
    <property type="match status" value="1"/>
</dbReference>
<dbReference type="InterPro" id="IPR031322">
    <property type="entry name" value="Shikimate/glucono_kinase"/>
</dbReference>